<dbReference type="GO" id="GO:0042597">
    <property type="term" value="C:periplasmic space"/>
    <property type="evidence" value="ECO:0007669"/>
    <property type="project" value="UniProtKB-SubCell"/>
</dbReference>
<evidence type="ECO:0000313" key="7">
    <source>
        <dbReference type="Proteomes" id="UP000324758"/>
    </source>
</evidence>
<feature type="compositionally biased region" description="Basic and acidic residues" evidence="5">
    <location>
        <begin position="34"/>
        <end position="55"/>
    </location>
</feature>
<organism evidence="6 7">
    <name type="scientific">Bradyrhizobium rifense</name>
    <dbReference type="NCBI Taxonomy" id="515499"/>
    <lineage>
        <taxon>Bacteria</taxon>
        <taxon>Pseudomonadati</taxon>
        <taxon>Pseudomonadota</taxon>
        <taxon>Alphaproteobacteria</taxon>
        <taxon>Hyphomicrobiales</taxon>
        <taxon>Nitrobacteraceae</taxon>
        <taxon>Bradyrhizobium</taxon>
    </lineage>
</organism>
<evidence type="ECO:0000256" key="1">
    <source>
        <dbReference type="ARBA" id="ARBA00004418"/>
    </source>
</evidence>
<comment type="similarity">
    <text evidence="2">Belongs to the bacterial solute-binding protein 1 family.</text>
</comment>
<reference evidence="6 7" key="1">
    <citation type="submission" date="2019-08" db="EMBL/GenBank/DDBJ databases">
        <title>Bradyrhizobium hipponensis sp. nov., a rhizobium isolated from a Lupinus angustifolius root nodule in Tunisia.</title>
        <authorList>
            <person name="Off K."/>
            <person name="Rejili M."/>
            <person name="Mars M."/>
            <person name="Brachmann A."/>
            <person name="Marin M."/>
        </authorList>
    </citation>
    <scope>NUCLEOTIDE SEQUENCE [LARGE SCALE GENOMIC DNA]</scope>
    <source>
        <strain evidence="6 7">CTAW71</strain>
    </source>
</reference>
<dbReference type="AlphaFoldDB" id="A0A5D3JX82"/>
<protein>
    <submittedName>
        <fullName evidence="6">Extracellular solute-binding protein</fullName>
    </submittedName>
</protein>
<gene>
    <name evidence="6" type="ORF">FXB40_45040</name>
</gene>
<evidence type="ECO:0000256" key="5">
    <source>
        <dbReference type="SAM" id="MobiDB-lite"/>
    </source>
</evidence>
<dbReference type="PANTHER" id="PTHR43649:SF29">
    <property type="entry name" value="OSMOPROTECTIVE COMPOUNDS-BINDING PROTEIN GGTB"/>
    <property type="match status" value="1"/>
</dbReference>
<dbReference type="Proteomes" id="UP000324758">
    <property type="component" value="Unassembled WGS sequence"/>
</dbReference>
<dbReference type="Pfam" id="PF01547">
    <property type="entry name" value="SBP_bac_1"/>
    <property type="match status" value="1"/>
</dbReference>
<proteinExistence type="inferred from homology"/>
<keyword evidence="3" id="KW-0813">Transport</keyword>
<name>A0A5D3JX82_9BRAD</name>
<dbReference type="OrthoDB" id="9770625at2"/>
<keyword evidence="4" id="KW-0574">Periplasm</keyword>
<dbReference type="Gene3D" id="3.40.190.10">
    <property type="entry name" value="Periplasmic binding protein-like II"/>
    <property type="match status" value="2"/>
</dbReference>
<dbReference type="InterPro" id="IPR006059">
    <property type="entry name" value="SBP"/>
</dbReference>
<dbReference type="InterPro" id="IPR050490">
    <property type="entry name" value="Bact_solute-bd_prot1"/>
</dbReference>
<dbReference type="EMBL" id="VSSS01000092">
    <property type="protein sequence ID" value="TYL84455.1"/>
    <property type="molecule type" value="Genomic_DNA"/>
</dbReference>
<dbReference type="SUPFAM" id="SSF53850">
    <property type="entry name" value="Periplasmic binding protein-like II"/>
    <property type="match status" value="1"/>
</dbReference>
<comment type="caution">
    <text evidence="6">The sequence shown here is derived from an EMBL/GenBank/DDBJ whole genome shotgun (WGS) entry which is preliminary data.</text>
</comment>
<evidence type="ECO:0000313" key="6">
    <source>
        <dbReference type="EMBL" id="TYL84455.1"/>
    </source>
</evidence>
<feature type="region of interest" description="Disordered" evidence="5">
    <location>
        <begin position="34"/>
        <end position="56"/>
    </location>
</feature>
<evidence type="ECO:0000256" key="2">
    <source>
        <dbReference type="ARBA" id="ARBA00008520"/>
    </source>
</evidence>
<dbReference type="PANTHER" id="PTHR43649">
    <property type="entry name" value="ARABINOSE-BINDING PROTEIN-RELATED"/>
    <property type="match status" value="1"/>
</dbReference>
<evidence type="ECO:0000256" key="3">
    <source>
        <dbReference type="ARBA" id="ARBA00022448"/>
    </source>
</evidence>
<comment type="subcellular location">
    <subcellularLocation>
        <location evidence="1">Periplasm</location>
    </subcellularLocation>
</comment>
<keyword evidence="7" id="KW-1185">Reference proteome</keyword>
<evidence type="ECO:0000256" key="4">
    <source>
        <dbReference type="ARBA" id="ARBA00022764"/>
    </source>
</evidence>
<sequence>MNLPFACQARSRVSAHKRTASPWLTLSQFMRTRTEENVHARHRSPRDSPGPRDGKACLGGRQIMPFKMSLSRRALLAATFAASAVSAICAASPPASAAPVELRYFYRAPWPSSEVYANYLIDEWNKKNGTRIHVTGASVDGETYKTKQTIELASSNPPDIFYSWEGGRAAEIIKNGFAADLTPYYQKYGWAKALVPAGVSLATFGDKKFFVPTEVGASVVWYRKDLYEKLGLKVPKTWDELMANAEAGKKAGLWPFMLANQKKWPAQFMWSAILVNKFGLETYDGLVSNKIPWTDPRAVETTQIMADLSKKGYFEPSFNSIDVGPAMVPWSQGKALHWYQGSFNLGRFRGENPKCCVVPMDYFPMPSFDGHKPVMSVFAEDTIMIHAKSQHKDEAAEFVDWMVSKQAMTEKLVIDKPFPSSTEADLSGLSEMEQRLGKDMANAGSFTFMHVDHATPPAISDRFLDAVQGVLAGAVTPEEAMKTTEQEAIRTRGKI</sequence>
<accession>A0A5D3JX82</accession>